<evidence type="ECO:0008006" key="4">
    <source>
        <dbReference type="Google" id="ProtNLM"/>
    </source>
</evidence>
<keyword evidence="3" id="KW-1185">Reference proteome</keyword>
<accession>A0ABQ2E311</accession>
<keyword evidence="1" id="KW-0472">Membrane</keyword>
<evidence type="ECO:0000313" key="2">
    <source>
        <dbReference type="EMBL" id="GGJ84636.1"/>
    </source>
</evidence>
<proteinExistence type="predicted"/>
<keyword evidence="1" id="KW-0812">Transmembrane</keyword>
<feature type="transmembrane region" description="Helical" evidence="1">
    <location>
        <begin position="82"/>
        <end position="108"/>
    </location>
</feature>
<feature type="transmembrane region" description="Helical" evidence="1">
    <location>
        <begin position="159"/>
        <end position="177"/>
    </location>
</feature>
<evidence type="ECO:0000313" key="3">
    <source>
        <dbReference type="Proteomes" id="UP000660265"/>
    </source>
</evidence>
<name>A0ABQ2E311_9ACTN</name>
<gene>
    <name evidence="2" type="ORF">GCM10011583_15400</name>
</gene>
<dbReference type="Proteomes" id="UP000660265">
    <property type="component" value="Unassembled WGS sequence"/>
</dbReference>
<reference evidence="3" key="1">
    <citation type="journal article" date="2019" name="Int. J. Syst. Evol. Microbiol.">
        <title>The Global Catalogue of Microorganisms (GCM) 10K type strain sequencing project: providing services to taxonomists for standard genome sequencing and annotation.</title>
        <authorList>
            <consortium name="The Broad Institute Genomics Platform"/>
            <consortium name="The Broad Institute Genome Sequencing Center for Infectious Disease"/>
            <person name="Wu L."/>
            <person name="Ma J."/>
        </authorList>
    </citation>
    <scope>NUCLEOTIDE SEQUENCE [LARGE SCALE GENOMIC DNA]</scope>
    <source>
        <strain evidence="3">CGMCC 4.7275</strain>
    </source>
</reference>
<comment type="caution">
    <text evidence="2">The sequence shown here is derived from an EMBL/GenBank/DDBJ whole genome shotgun (WGS) entry which is preliminary data.</text>
</comment>
<sequence length="222" mass="21660">MTALFRYHAAMLLRSQRWLPPVLLYGIFLAVGVQGGGPVLDSLGVAAAALLPVTAWLVRICTTQEPDAARAVTAAASGMPRAHLAALLAAAACAGALGVVGTAVVTAVSDPKSADGLVDVAPLPAGTAGLLAALVCLLVGATVGALCSRPLLRGRGWSLALTALLALLALVTTGSPAKAAVSGLVTGSRTGAIHTPGLSLAAAALLAAVAAGAVCVLGVRRG</sequence>
<protein>
    <recommendedName>
        <fullName evidence="4">ABC transporter</fullName>
    </recommendedName>
</protein>
<feature type="transmembrane region" description="Helical" evidence="1">
    <location>
        <begin position="18"/>
        <end position="37"/>
    </location>
</feature>
<keyword evidence="1" id="KW-1133">Transmembrane helix</keyword>
<feature type="transmembrane region" description="Helical" evidence="1">
    <location>
        <begin position="43"/>
        <end position="61"/>
    </location>
</feature>
<evidence type="ECO:0000256" key="1">
    <source>
        <dbReference type="SAM" id="Phobius"/>
    </source>
</evidence>
<organism evidence="2 3">
    <name type="scientific">Streptomyces camponoticapitis</name>
    <dbReference type="NCBI Taxonomy" id="1616125"/>
    <lineage>
        <taxon>Bacteria</taxon>
        <taxon>Bacillati</taxon>
        <taxon>Actinomycetota</taxon>
        <taxon>Actinomycetes</taxon>
        <taxon>Kitasatosporales</taxon>
        <taxon>Streptomycetaceae</taxon>
        <taxon>Streptomyces</taxon>
    </lineage>
</organism>
<dbReference type="RefSeq" id="WP_189106569.1">
    <property type="nucleotide sequence ID" value="NZ_BMMV01000004.1"/>
</dbReference>
<dbReference type="EMBL" id="BMMV01000004">
    <property type="protein sequence ID" value="GGJ84636.1"/>
    <property type="molecule type" value="Genomic_DNA"/>
</dbReference>
<feature type="transmembrane region" description="Helical" evidence="1">
    <location>
        <begin position="128"/>
        <end position="147"/>
    </location>
</feature>
<feature type="transmembrane region" description="Helical" evidence="1">
    <location>
        <begin position="197"/>
        <end position="219"/>
    </location>
</feature>